<protein>
    <submittedName>
        <fullName evidence="2">Uncharacterized protein</fullName>
    </submittedName>
</protein>
<name>A0A7R8WKL5_9CRUS</name>
<dbReference type="AlphaFoldDB" id="A0A7R8WKL5"/>
<feature type="compositionally biased region" description="Acidic residues" evidence="1">
    <location>
        <begin position="22"/>
        <end position="48"/>
    </location>
</feature>
<sequence>MLNRLSKGNKFRVEPTTLPPFVDDEEDDCEEESDEEIEDNELEEEDDMNNTIDLSVTPGKSDDKTHRKHGETGDLPE</sequence>
<accession>A0A7R8WKL5</accession>
<reference evidence="2" key="1">
    <citation type="submission" date="2020-11" db="EMBL/GenBank/DDBJ databases">
        <authorList>
            <person name="Tran Van P."/>
        </authorList>
    </citation>
    <scope>NUCLEOTIDE SEQUENCE</scope>
</reference>
<gene>
    <name evidence="2" type="ORF">CTOB1V02_LOCUS8623</name>
</gene>
<proteinExistence type="predicted"/>
<evidence type="ECO:0000313" key="2">
    <source>
        <dbReference type="EMBL" id="CAD7230767.1"/>
    </source>
</evidence>
<evidence type="ECO:0000256" key="1">
    <source>
        <dbReference type="SAM" id="MobiDB-lite"/>
    </source>
</evidence>
<organism evidence="2">
    <name type="scientific">Cyprideis torosa</name>
    <dbReference type="NCBI Taxonomy" id="163714"/>
    <lineage>
        <taxon>Eukaryota</taxon>
        <taxon>Metazoa</taxon>
        <taxon>Ecdysozoa</taxon>
        <taxon>Arthropoda</taxon>
        <taxon>Crustacea</taxon>
        <taxon>Oligostraca</taxon>
        <taxon>Ostracoda</taxon>
        <taxon>Podocopa</taxon>
        <taxon>Podocopida</taxon>
        <taxon>Cytherocopina</taxon>
        <taxon>Cytheroidea</taxon>
        <taxon>Cytherideidae</taxon>
        <taxon>Cyprideis</taxon>
    </lineage>
</organism>
<dbReference type="EMBL" id="OB662935">
    <property type="protein sequence ID" value="CAD7230767.1"/>
    <property type="molecule type" value="Genomic_DNA"/>
</dbReference>
<feature type="region of interest" description="Disordered" evidence="1">
    <location>
        <begin position="1"/>
        <end position="77"/>
    </location>
</feature>